<accession>A0A9P9A019</accession>
<keyword evidence="2" id="KW-0175">Coiled coil</keyword>
<reference evidence="5" key="1">
    <citation type="journal article" date="2021" name="Nat. Commun.">
        <title>Genetic determinants of endophytism in the Arabidopsis root mycobiome.</title>
        <authorList>
            <person name="Mesny F."/>
            <person name="Miyauchi S."/>
            <person name="Thiergart T."/>
            <person name="Pickel B."/>
            <person name="Atanasova L."/>
            <person name="Karlsson M."/>
            <person name="Huettel B."/>
            <person name="Barry K.W."/>
            <person name="Haridas S."/>
            <person name="Chen C."/>
            <person name="Bauer D."/>
            <person name="Andreopoulos W."/>
            <person name="Pangilinan J."/>
            <person name="LaButti K."/>
            <person name="Riley R."/>
            <person name="Lipzen A."/>
            <person name="Clum A."/>
            <person name="Drula E."/>
            <person name="Henrissat B."/>
            <person name="Kohler A."/>
            <person name="Grigoriev I.V."/>
            <person name="Martin F.M."/>
            <person name="Hacquard S."/>
        </authorList>
    </citation>
    <scope>NUCLEOTIDE SEQUENCE</scope>
    <source>
        <strain evidence="5">MPI-SDFR-AT-0073</strain>
    </source>
</reference>
<evidence type="ECO:0000313" key="6">
    <source>
        <dbReference type="Proteomes" id="UP000758603"/>
    </source>
</evidence>
<organism evidence="5 6">
    <name type="scientific">Truncatella angustata</name>
    <dbReference type="NCBI Taxonomy" id="152316"/>
    <lineage>
        <taxon>Eukaryota</taxon>
        <taxon>Fungi</taxon>
        <taxon>Dikarya</taxon>
        <taxon>Ascomycota</taxon>
        <taxon>Pezizomycotina</taxon>
        <taxon>Sordariomycetes</taxon>
        <taxon>Xylariomycetidae</taxon>
        <taxon>Amphisphaeriales</taxon>
        <taxon>Sporocadaceae</taxon>
        <taxon>Truncatella</taxon>
    </lineage>
</organism>
<dbReference type="Gene3D" id="3.40.50.300">
    <property type="entry name" value="P-loop containing nucleotide triphosphate hydrolases"/>
    <property type="match status" value="1"/>
</dbReference>
<comment type="caution">
    <text evidence="5">The sequence shown here is derived from an EMBL/GenBank/DDBJ whole genome shotgun (WGS) entry which is preliminary data.</text>
</comment>
<dbReference type="InterPro" id="IPR027417">
    <property type="entry name" value="P-loop_NTPase"/>
</dbReference>
<gene>
    <name evidence="5" type="ORF">BKA67DRAFT_656099</name>
</gene>
<sequence length="1027" mass="117207">MEGLTALSLVANICQFVDYGYKIYVEAKRLQKSGTGALDSDIARDARHMQYFAKSLKARNVPLSLSEDEEILDDLAEECMELSDELETLAKTARTHHPSSIFSAIRSAIKQRRKGREKDQLETKLEMCRSKISVFIANKNRKQTHDKLSYIAELAFCHGQELAALQKSIEALHSTMTISHFSGDTISELKSLLALPEEAVLKIKQQKILGALRNANMNSRHDSIEDAHEKTYNWVLDDETQVKAGDGKLKRLSRLRQEQSLARSSFIDWLSHGCGIFYISAKLGAGKSTLMKALFNHAKIREYLSPWARETPLVIAAFFFWKPDENQNTMEALKRVLLYQILSQAPDLIPSIFPAQWEHLRYKPDLDTFLEQGDIKNAFDTVIRYDSLIGKKKILLFIDALDEYNGDHGALVKKLIEWTDNNQSLKICVSGREYIAFEEGFADCAKLKLHYLTAPDMEIFVNASLSANRDWLALRSNGSTKAKAEKLAQSLVDGASGVFLWLSLVLKAIQEALLMGDDMDQIVEMVYVCPKDILELFQHFFDSIKPSHRYFVYNLFGIMMLKSTEAFNAHSILQLSYIDEYTRDQEFAIQLPETWTITEETDVRHKMAHRRVGGRCQGMLQVKSRKDHPPTETDFVGFTHRSVYEFLKTPDIQKVMEPFTHSFDPCDILSQTLLATIKSYSSPGPVVYWRKNKTVYLSPKHGYQLERIFDAISQSKPDGCRDWGRFYGFLQNFAESLTRMHLQQSLSTDAVDSNLNYDDYIARNTLYAVLDAALSRGEYRVFEWSIRHGLINARLFEGASTFEETLAEKWEQALAQSYDMEHYQQCLFTANVLLTLGVSPNARRDISADVTESCWERFLCWTISQAGSCERFGKRVGPWVDLFLRFGSSADFEIHVHPTVEKLHRQNGREKYLYEGYPIALFANGRSVGKQADIGVYQLYLSPESDLAAVAKRKNFRLALRDLLRIWMPAHADRCDAIINGRANEEYLSTSTCSSGKSAHFLLDKCQCKAHDSGINEIHLEEDITWC</sequence>
<dbReference type="AlphaFoldDB" id="A0A9P9A019"/>
<feature type="domain" description="Nephrocystin 3-like N-terminal" evidence="3">
    <location>
        <begin position="261"/>
        <end position="432"/>
    </location>
</feature>
<dbReference type="SUPFAM" id="SSF52540">
    <property type="entry name" value="P-loop containing nucleoside triphosphate hydrolases"/>
    <property type="match status" value="1"/>
</dbReference>
<evidence type="ECO:0000313" key="5">
    <source>
        <dbReference type="EMBL" id="KAH6657857.1"/>
    </source>
</evidence>
<evidence type="ECO:0000259" key="3">
    <source>
        <dbReference type="Pfam" id="PF24883"/>
    </source>
</evidence>
<dbReference type="Pfam" id="PF24883">
    <property type="entry name" value="NPHP3_N"/>
    <property type="match status" value="1"/>
</dbReference>
<proteinExistence type="predicted"/>
<evidence type="ECO:0000259" key="4">
    <source>
        <dbReference type="Pfam" id="PF25053"/>
    </source>
</evidence>
<evidence type="ECO:0008006" key="7">
    <source>
        <dbReference type="Google" id="ProtNLM"/>
    </source>
</evidence>
<feature type="domain" description="DUF7791" evidence="4">
    <location>
        <begin position="543"/>
        <end position="681"/>
    </location>
</feature>
<feature type="coiled-coil region" evidence="2">
    <location>
        <begin position="65"/>
        <end position="92"/>
    </location>
</feature>
<dbReference type="Pfam" id="PF25053">
    <property type="entry name" value="DUF7791"/>
    <property type="match status" value="1"/>
</dbReference>
<protein>
    <recommendedName>
        <fullName evidence="7">NACHT domain-containing protein</fullName>
    </recommendedName>
</protein>
<dbReference type="RefSeq" id="XP_045962091.1">
    <property type="nucleotide sequence ID" value="XM_046106889.1"/>
</dbReference>
<keyword evidence="1" id="KW-0677">Repeat</keyword>
<dbReference type="OrthoDB" id="443402at2759"/>
<name>A0A9P9A019_9PEZI</name>
<dbReference type="PANTHER" id="PTHR10039:SF5">
    <property type="entry name" value="NACHT DOMAIN-CONTAINING PROTEIN"/>
    <property type="match status" value="1"/>
</dbReference>
<keyword evidence="6" id="KW-1185">Reference proteome</keyword>
<dbReference type="PANTHER" id="PTHR10039">
    <property type="entry name" value="AMELOGENIN"/>
    <property type="match status" value="1"/>
</dbReference>
<dbReference type="InterPro" id="IPR056693">
    <property type="entry name" value="DUF7791"/>
</dbReference>
<dbReference type="Proteomes" id="UP000758603">
    <property type="component" value="Unassembled WGS sequence"/>
</dbReference>
<evidence type="ECO:0000256" key="2">
    <source>
        <dbReference type="SAM" id="Coils"/>
    </source>
</evidence>
<dbReference type="GeneID" id="70135780"/>
<dbReference type="InterPro" id="IPR056884">
    <property type="entry name" value="NPHP3-like_N"/>
</dbReference>
<dbReference type="EMBL" id="JAGPXC010000002">
    <property type="protein sequence ID" value="KAH6657857.1"/>
    <property type="molecule type" value="Genomic_DNA"/>
</dbReference>
<evidence type="ECO:0000256" key="1">
    <source>
        <dbReference type="ARBA" id="ARBA00022737"/>
    </source>
</evidence>